<keyword evidence="3 7" id="KW-0479">Metal-binding</keyword>
<evidence type="ECO:0000313" key="10">
    <source>
        <dbReference type="EMBL" id="KGF15858.1"/>
    </source>
</evidence>
<feature type="compositionally biased region" description="Low complexity" evidence="8">
    <location>
        <begin position="460"/>
        <end position="470"/>
    </location>
</feature>
<dbReference type="PANTHER" id="PTHR43660:SF1">
    <property type="entry name" value="DIPEPTIDYL CARBOXYPEPTIDASE"/>
    <property type="match status" value="1"/>
</dbReference>
<dbReference type="InterPro" id="IPR045090">
    <property type="entry name" value="Pept_M3A_M3B"/>
</dbReference>
<dbReference type="Pfam" id="PF01432">
    <property type="entry name" value="Peptidase_M3"/>
    <property type="match status" value="2"/>
</dbReference>
<comment type="cofactor">
    <cofactor evidence="7">
        <name>Zn(2+)</name>
        <dbReference type="ChEBI" id="CHEBI:29105"/>
    </cofactor>
    <text evidence="7">Binds 1 zinc ion.</text>
</comment>
<proteinExistence type="inferred from homology"/>
<dbReference type="GO" id="GO:0046872">
    <property type="term" value="F:metal ion binding"/>
    <property type="evidence" value="ECO:0007669"/>
    <property type="project" value="UniProtKB-UniRule"/>
</dbReference>
<dbReference type="Proteomes" id="UP000029548">
    <property type="component" value="Unassembled WGS sequence"/>
</dbReference>
<evidence type="ECO:0000256" key="8">
    <source>
        <dbReference type="SAM" id="MobiDB-lite"/>
    </source>
</evidence>
<keyword evidence="5 7" id="KW-0862">Zinc</keyword>
<evidence type="ECO:0000313" key="11">
    <source>
        <dbReference type="Proteomes" id="UP000029548"/>
    </source>
</evidence>
<comment type="caution">
    <text evidence="10">The sequence shown here is derived from an EMBL/GenBank/DDBJ whole genome shotgun (WGS) entry which is preliminary data.</text>
</comment>
<dbReference type="Gene3D" id="1.10.1370.10">
    <property type="entry name" value="Neurolysin, domain 3"/>
    <property type="match status" value="1"/>
</dbReference>
<keyword evidence="2 7" id="KW-0645">Protease</keyword>
<dbReference type="InterPro" id="IPR034005">
    <property type="entry name" value="M3A_DCP"/>
</dbReference>
<feature type="region of interest" description="Disordered" evidence="8">
    <location>
        <begin position="457"/>
        <end position="480"/>
    </location>
</feature>
<feature type="domain" description="Peptidase M3A/M3B catalytic" evidence="9">
    <location>
        <begin position="263"/>
        <end position="452"/>
    </location>
</feature>
<dbReference type="Gene3D" id="3.40.390.10">
    <property type="entry name" value="Collagenase (Catalytic Domain)"/>
    <property type="match status" value="1"/>
</dbReference>
<dbReference type="eggNOG" id="COG0339">
    <property type="taxonomic scope" value="Bacteria"/>
</dbReference>
<evidence type="ECO:0000256" key="2">
    <source>
        <dbReference type="ARBA" id="ARBA00022670"/>
    </source>
</evidence>
<reference evidence="10 11" key="1">
    <citation type="submission" date="2014-07" db="EMBL/GenBank/DDBJ databases">
        <authorList>
            <person name="McCorrison J."/>
            <person name="Sanka R."/>
            <person name="Torralba M."/>
            <person name="Gillis M."/>
            <person name="Haft D.H."/>
            <person name="Methe B."/>
            <person name="Sutton G."/>
            <person name="Nelson K.E."/>
        </authorList>
    </citation>
    <scope>NUCLEOTIDE SEQUENCE [LARGE SCALE GENOMIC DNA]</scope>
    <source>
        <strain evidence="10 11">DNF00450</strain>
    </source>
</reference>
<evidence type="ECO:0000256" key="4">
    <source>
        <dbReference type="ARBA" id="ARBA00022801"/>
    </source>
</evidence>
<evidence type="ECO:0000256" key="1">
    <source>
        <dbReference type="ARBA" id="ARBA00006040"/>
    </source>
</evidence>
<dbReference type="GO" id="GO:0004180">
    <property type="term" value="F:carboxypeptidase activity"/>
    <property type="evidence" value="ECO:0007669"/>
    <property type="project" value="TreeGrafter"/>
</dbReference>
<accession>A0A095Y0R9</accession>
<name>A0A095Y0R9_9CORY</name>
<evidence type="ECO:0000256" key="6">
    <source>
        <dbReference type="ARBA" id="ARBA00023049"/>
    </source>
</evidence>
<dbReference type="EMBL" id="JRNE01000067">
    <property type="protein sequence ID" value="KGF15858.1"/>
    <property type="molecule type" value="Genomic_DNA"/>
</dbReference>
<organism evidence="10 11">
    <name type="scientific">Corynebacterium freneyi DNF00450</name>
    <dbReference type="NCBI Taxonomy" id="1287475"/>
    <lineage>
        <taxon>Bacteria</taxon>
        <taxon>Bacillati</taxon>
        <taxon>Actinomycetota</taxon>
        <taxon>Actinomycetes</taxon>
        <taxon>Mycobacteriales</taxon>
        <taxon>Corynebacteriaceae</taxon>
        <taxon>Corynebacterium</taxon>
    </lineage>
</organism>
<dbReference type="GO" id="GO:0006508">
    <property type="term" value="P:proteolysis"/>
    <property type="evidence" value="ECO:0007669"/>
    <property type="project" value="UniProtKB-KW"/>
</dbReference>
<dbReference type="CDD" id="cd06456">
    <property type="entry name" value="M3A_DCP"/>
    <property type="match status" value="1"/>
</dbReference>
<dbReference type="GO" id="GO:0005829">
    <property type="term" value="C:cytosol"/>
    <property type="evidence" value="ECO:0007669"/>
    <property type="project" value="TreeGrafter"/>
</dbReference>
<dbReference type="GO" id="GO:0004222">
    <property type="term" value="F:metalloendopeptidase activity"/>
    <property type="evidence" value="ECO:0007669"/>
    <property type="project" value="InterPro"/>
</dbReference>
<dbReference type="RefSeq" id="WP_035123005.1">
    <property type="nucleotide sequence ID" value="NZ_JRNE01000067.1"/>
</dbReference>
<evidence type="ECO:0000256" key="7">
    <source>
        <dbReference type="RuleBase" id="RU003435"/>
    </source>
</evidence>
<dbReference type="InterPro" id="IPR024077">
    <property type="entry name" value="Neurolysin/TOP_dom2"/>
</dbReference>
<protein>
    <submittedName>
        <fullName evidence="10">Peptidase</fullName>
    </submittedName>
</protein>
<dbReference type="AlphaFoldDB" id="A0A095Y0R9"/>
<feature type="domain" description="Peptidase M3A/M3B catalytic" evidence="9">
    <location>
        <begin position="485"/>
        <end position="757"/>
    </location>
</feature>
<feature type="region of interest" description="Disordered" evidence="8">
    <location>
        <begin position="133"/>
        <end position="160"/>
    </location>
</feature>
<evidence type="ECO:0000259" key="9">
    <source>
        <dbReference type="Pfam" id="PF01432"/>
    </source>
</evidence>
<dbReference type="Gene3D" id="1.10.1370.40">
    <property type="match status" value="1"/>
</dbReference>
<evidence type="ECO:0000256" key="5">
    <source>
        <dbReference type="ARBA" id="ARBA00022833"/>
    </source>
</evidence>
<dbReference type="SUPFAM" id="SSF55486">
    <property type="entry name" value="Metalloproteases ('zincins'), catalytic domain"/>
    <property type="match status" value="1"/>
</dbReference>
<dbReference type="InterPro" id="IPR001567">
    <property type="entry name" value="Pept_M3A_M3B_dom"/>
</dbReference>
<keyword evidence="6 7" id="KW-0482">Metalloprotease</keyword>
<sequence>MNASSSETIAANPLLTPSTLPYGLPDFGSIGDEHVIPAFRTAFVDHDAEIAAIVDNPEAPTFANTLEVLEKSGRLLDRVAAYFFNIAGTDATEERLAIEAAIAPELAAHMDGVRLNEGLWARIKKVAELYDGSASASSGGAGPDERDADGGASAASEVPELDDEARRLLDKVVRDFRRAGADLDDAGKARLKEINARLSELSTAFGENLLADTNDRAVAVTDEADLAGLSDAAKDNLARYARKAGRSDGWLIPLDLPSVQAILTDLDSPDTRARVYAASIARGTGAGHDNRPVLLEEVRLRAEKARLLGYDTHADYVISDETAGDVAAAKKLITDLAPAAVANAEGEYKRVADLAAEETVGAGAGIDGADDAEAVEGAGDVGAPDWPYWAERRRAEEFAVDGEKLKAYFQLDRVVRDGVFHAAKKLYGIDVVPREDLAGYAPGVTVWEVRDGGADGGAVAGTEAGAEAGTDAGGNEGAESRDSGIGLLLTDFFSRPTKRGGAWMSSFVDQSHLLGTKPVVVNVLNIAEPAEGEPALLTLDEVTTLFHEFGHALHGLLSDVRYPRFSGTNVPRDFVEFPSQINENWALEPSILANYAFHVDTGEPIPDELVEAVKRARTAGEGFATAEYLAASALDLAWHSLSPEEAAAVTDVGEFEQKALEEYGLDVANLAPRYRSTYFNHIFAGGYSAGYYSYLWAEALDADGYGWFTDNGGATRSAGDHFRATILSRGGAIDFTEAYRTFRGRDKDIRPLLERRGLAGADVG</sequence>
<dbReference type="PANTHER" id="PTHR43660">
    <property type="entry name" value="DIPEPTIDYL CARBOXYPEPTIDASE"/>
    <property type="match status" value="1"/>
</dbReference>
<gene>
    <name evidence="10" type="ORF">HMPREF1650_10120</name>
</gene>
<comment type="similarity">
    <text evidence="1 7">Belongs to the peptidase M3 family.</text>
</comment>
<evidence type="ECO:0000256" key="3">
    <source>
        <dbReference type="ARBA" id="ARBA00022723"/>
    </source>
</evidence>
<dbReference type="InterPro" id="IPR024079">
    <property type="entry name" value="MetalloPept_cat_dom_sf"/>
</dbReference>
<keyword evidence="4 7" id="KW-0378">Hydrolase</keyword>